<proteinExistence type="predicted"/>
<gene>
    <name evidence="2" type="ORF">A1Q2_00975</name>
</gene>
<feature type="compositionally biased region" description="Low complexity" evidence="1">
    <location>
        <begin position="11"/>
        <end position="33"/>
    </location>
</feature>
<dbReference type="InParanoid" id="K1VKR2"/>
<evidence type="ECO:0000313" key="3">
    <source>
        <dbReference type="Proteomes" id="UP000006757"/>
    </source>
</evidence>
<protein>
    <submittedName>
        <fullName evidence="2">Uncharacterized protein</fullName>
    </submittedName>
</protein>
<feature type="compositionally biased region" description="Polar residues" evidence="1">
    <location>
        <begin position="44"/>
        <end position="57"/>
    </location>
</feature>
<dbReference type="AlphaFoldDB" id="K1VKR2"/>
<evidence type="ECO:0000313" key="2">
    <source>
        <dbReference type="EMBL" id="EKD04745.1"/>
    </source>
</evidence>
<dbReference type="HOGENOM" id="CLU_1846512_0_0_1"/>
<evidence type="ECO:0000256" key="1">
    <source>
        <dbReference type="SAM" id="MobiDB-lite"/>
    </source>
</evidence>
<comment type="caution">
    <text evidence="2">The sequence shown here is derived from an EMBL/GenBank/DDBJ whole genome shotgun (WGS) entry which is preliminary data.</text>
</comment>
<name>K1VKR2_TRIAC</name>
<feature type="compositionally biased region" description="Basic and acidic residues" evidence="1">
    <location>
        <begin position="65"/>
        <end position="75"/>
    </location>
</feature>
<dbReference type="Proteomes" id="UP000006757">
    <property type="component" value="Unassembled WGS sequence"/>
</dbReference>
<dbReference type="EMBL" id="AMBO01000191">
    <property type="protein sequence ID" value="EKD04745.1"/>
    <property type="molecule type" value="Genomic_DNA"/>
</dbReference>
<feature type="compositionally biased region" description="Polar residues" evidence="1">
    <location>
        <begin position="1"/>
        <end position="10"/>
    </location>
</feature>
<organism evidence="2 3">
    <name type="scientific">Trichosporon asahii var. asahii (strain CBS 8904)</name>
    <name type="common">Yeast</name>
    <dbReference type="NCBI Taxonomy" id="1220162"/>
    <lineage>
        <taxon>Eukaryota</taxon>
        <taxon>Fungi</taxon>
        <taxon>Dikarya</taxon>
        <taxon>Basidiomycota</taxon>
        <taxon>Agaricomycotina</taxon>
        <taxon>Tremellomycetes</taxon>
        <taxon>Trichosporonales</taxon>
        <taxon>Trichosporonaceae</taxon>
        <taxon>Trichosporon</taxon>
    </lineage>
</organism>
<keyword evidence="3" id="KW-1185">Reference proteome</keyword>
<reference evidence="2 3" key="1">
    <citation type="journal article" date="2012" name="Eukaryot. Cell">
        <title>Genome sequence of the Trichosporon asahii environmental strain CBS 8904.</title>
        <authorList>
            <person name="Yang R.Y."/>
            <person name="Li H.T."/>
            <person name="Zhu H."/>
            <person name="Zhou G.P."/>
            <person name="Wang M."/>
            <person name="Wang L."/>
        </authorList>
    </citation>
    <scope>NUCLEOTIDE SEQUENCE [LARGE SCALE GENOMIC DNA]</scope>
    <source>
        <strain evidence="2 3">CBS 8904</strain>
    </source>
</reference>
<accession>K1VKR2</accession>
<sequence length="139" mass="15970">MVTTRSRTGNSSTKKSGAATSSKAKSRAGRAAAQPKRATRSKKSQPTSTKETQQSKIGKNWKWQHSAEKKLPKKDWSKETDIEVLRAKVVELEAIVLERNQMIKYMERDSQRYDAGYRPWEEWYGDEEDCPPDSDDWSD</sequence>
<feature type="region of interest" description="Disordered" evidence="1">
    <location>
        <begin position="1"/>
        <end position="75"/>
    </location>
</feature>